<evidence type="ECO:0000256" key="1">
    <source>
        <dbReference type="SAM" id="SignalP"/>
    </source>
</evidence>
<dbReference type="Gene3D" id="3.40.190.10">
    <property type="entry name" value="Periplasmic binding protein-like II"/>
    <property type="match status" value="2"/>
</dbReference>
<protein>
    <submittedName>
        <fullName evidence="2">Extracellular solute-binding protein</fullName>
    </submittedName>
</protein>
<dbReference type="InterPro" id="IPR006059">
    <property type="entry name" value="SBP"/>
</dbReference>
<name>A0ABS5UTM3_9BIFI</name>
<dbReference type="SUPFAM" id="SSF53850">
    <property type="entry name" value="Periplasmic binding protein-like II"/>
    <property type="match status" value="1"/>
</dbReference>
<dbReference type="PANTHER" id="PTHR43649:SF14">
    <property type="entry name" value="BLR3389 PROTEIN"/>
    <property type="match status" value="1"/>
</dbReference>
<evidence type="ECO:0000313" key="2">
    <source>
        <dbReference type="EMBL" id="MBT1174182.1"/>
    </source>
</evidence>
<dbReference type="Pfam" id="PF01547">
    <property type="entry name" value="SBP_bac_1"/>
    <property type="match status" value="1"/>
</dbReference>
<keyword evidence="1" id="KW-0732">Signal</keyword>
<dbReference type="Proteomes" id="UP000711736">
    <property type="component" value="Unassembled WGS sequence"/>
</dbReference>
<dbReference type="EMBL" id="JAFEJU010000001">
    <property type="protein sequence ID" value="MBT1174182.1"/>
    <property type="molecule type" value="Genomic_DNA"/>
</dbReference>
<sequence>MKFSKTMIAAVAAAAMLVPLAACGSSTAGSDKTTITYFSWNNEKMMSPIVKAFEEANPDIKVEMSTAQGQATDYAQTLTTRVAGGQVPDVFHMSIETRNEVLDAGLARDITNEDFVKNLPKSQTDLYTRDGKVYGMSPTAWVGGIVYNKDLLKQVGYDSVPETLDEFIELGKKLQAQNITPYMEDMSVVSGSFQPMLGGYYSKQGIDASKWPEQDQGGTFSEQWTPVLKQWLKLVDSGTLPKETVGVSADQIKQNFMTGQLAMFRSGPWDFADLDSSGVDYGVAPFPAVDGGKPYVGGGPDSPFVISSKVDGAKLEAAKKFLAFMNSEEGLKLEEKQINQISVSPAYKANVAPQLKDLYEKYITNGDFYWTNWTRDGNVMGQEMASQFQLLVQGQASVADVTKALDAKWAESK</sequence>
<comment type="caution">
    <text evidence="2">The sequence shown here is derived from an EMBL/GenBank/DDBJ whole genome shotgun (WGS) entry which is preliminary data.</text>
</comment>
<dbReference type="InterPro" id="IPR050490">
    <property type="entry name" value="Bact_solute-bd_prot1"/>
</dbReference>
<evidence type="ECO:0000313" key="3">
    <source>
        <dbReference type="Proteomes" id="UP000711736"/>
    </source>
</evidence>
<dbReference type="PANTHER" id="PTHR43649">
    <property type="entry name" value="ARABINOSE-BINDING PROTEIN-RELATED"/>
    <property type="match status" value="1"/>
</dbReference>
<keyword evidence="3" id="KW-1185">Reference proteome</keyword>
<accession>A0ABS5UTM3</accession>
<organism evidence="2 3">
    <name type="scientific">Bifidobacterium colobi</name>
    <dbReference type="NCBI Taxonomy" id="2809026"/>
    <lineage>
        <taxon>Bacteria</taxon>
        <taxon>Bacillati</taxon>
        <taxon>Actinomycetota</taxon>
        <taxon>Actinomycetes</taxon>
        <taxon>Bifidobacteriales</taxon>
        <taxon>Bifidobacteriaceae</taxon>
        <taxon>Bifidobacterium</taxon>
    </lineage>
</organism>
<reference evidence="2 3" key="1">
    <citation type="journal article" date="2021" name="Environ. Microbiol.">
        <title>Genetic insights into the dark matter of the mammalian gut microbiota through targeted genome reconstruction.</title>
        <authorList>
            <person name="Lugli G.A."/>
            <person name="Alessandri G."/>
            <person name="Milani C."/>
            <person name="Viappiani A."/>
            <person name="Fontana F."/>
            <person name="Tarracchini C."/>
            <person name="Mancabelli L."/>
            <person name="Argentini C."/>
            <person name="Ruiz L."/>
            <person name="Margolles A."/>
            <person name="van Sinderen D."/>
            <person name="Turroni F."/>
            <person name="Ventura M."/>
        </authorList>
    </citation>
    <scope>NUCLEOTIDE SEQUENCE [LARGE SCALE GENOMIC DNA]</scope>
    <source>
        <strain evidence="2 3">LC6</strain>
    </source>
</reference>
<proteinExistence type="predicted"/>
<dbReference type="RefSeq" id="WP_214375443.1">
    <property type="nucleotide sequence ID" value="NZ_JAFEJU010000001.1"/>
</dbReference>
<feature type="signal peptide" evidence="1">
    <location>
        <begin position="1"/>
        <end position="24"/>
    </location>
</feature>
<gene>
    <name evidence="2" type="ORF">JS530_01415</name>
</gene>
<feature type="chain" id="PRO_5047212575" evidence="1">
    <location>
        <begin position="25"/>
        <end position="413"/>
    </location>
</feature>